<evidence type="ECO:0000313" key="3">
    <source>
        <dbReference type="EMBL" id="CAB4197284.1"/>
    </source>
</evidence>
<protein>
    <submittedName>
        <fullName evidence="4">4Fe4S-binding SPASM domain containing protein</fullName>
    </submittedName>
</protein>
<dbReference type="EMBL" id="LR796854">
    <property type="protein sequence ID" value="CAB4169957.1"/>
    <property type="molecule type" value="Genomic_DNA"/>
</dbReference>
<dbReference type="InterPro" id="IPR050377">
    <property type="entry name" value="Radical_SAM_PqqE_MftC-like"/>
</dbReference>
<dbReference type="EMBL" id="LR797267">
    <property type="protein sequence ID" value="CAB4197284.1"/>
    <property type="molecule type" value="Genomic_DNA"/>
</dbReference>
<reference evidence="4" key="1">
    <citation type="submission" date="2020-05" db="EMBL/GenBank/DDBJ databases">
        <authorList>
            <person name="Chiriac C."/>
            <person name="Salcher M."/>
            <person name="Ghai R."/>
            <person name="Kavagutti S V."/>
        </authorList>
    </citation>
    <scope>NUCLEOTIDE SEQUENCE</scope>
</reference>
<dbReference type="SUPFAM" id="SSF102114">
    <property type="entry name" value="Radical SAM enzymes"/>
    <property type="match status" value="1"/>
</dbReference>
<evidence type="ECO:0000313" key="2">
    <source>
        <dbReference type="EMBL" id="CAB4169957.1"/>
    </source>
</evidence>
<feature type="domain" description="4Fe4S-binding SPASM" evidence="1">
    <location>
        <begin position="237"/>
        <end position="303"/>
    </location>
</feature>
<evidence type="ECO:0000259" key="1">
    <source>
        <dbReference type="Pfam" id="PF13186"/>
    </source>
</evidence>
<dbReference type="InterPro" id="IPR058240">
    <property type="entry name" value="rSAM_sf"/>
</dbReference>
<proteinExistence type="predicted"/>
<gene>
    <name evidence="3" type="ORF">UFOVP1318_7</name>
    <name evidence="4" type="ORF">UFOVP1430_37</name>
    <name evidence="2" type="ORF">UFOVP903_39</name>
</gene>
<dbReference type="PANTHER" id="PTHR11228:SF7">
    <property type="entry name" value="PQQA PEPTIDE CYCLASE"/>
    <property type="match status" value="1"/>
</dbReference>
<sequence>MKKLMSRIYFNAYRFNYTNAPKLNHWKPVDVSLELTSHCNQACSYCYHAGAVPFSKGFMKLETAKLIIAQAADLKVPSLKMNWKGESTLNPDFETITAFAKDLATGRTFIERITNSNFKFSTNRVDIFNGLANQTKVKVSFDSFKPGVMEKQRAGSNWAQAIANIDRFYNWPGRETEIVIQSVITELNANEDIEHEVKKRWPEATVSIRNMVAGRVENDFVKENEVISRDVGERQSCIQAHARLIFNWDGVAYPCCVDIAETMPLGDIKTADLYQIFQSDAATKLRKSLLDKSAFSCGACKTCSSFESYRGYKAPWHS</sequence>
<dbReference type="CDD" id="cd21109">
    <property type="entry name" value="SPASM"/>
    <property type="match status" value="1"/>
</dbReference>
<evidence type="ECO:0000313" key="4">
    <source>
        <dbReference type="EMBL" id="CAB4210698.1"/>
    </source>
</evidence>
<dbReference type="Pfam" id="PF13186">
    <property type="entry name" value="SPASM"/>
    <property type="match status" value="1"/>
</dbReference>
<dbReference type="EMBL" id="LR797363">
    <property type="protein sequence ID" value="CAB4210698.1"/>
    <property type="molecule type" value="Genomic_DNA"/>
</dbReference>
<dbReference type="InterPro" id="IPR013785">
    <property type="entry name" value="Aldolase_TIM"/>
</dbReference>
<dbReference type="InterPro" id="IPR023885">
    <property type="entry name" value="4Fe4S-binding_SPASM_dom"/>
</dbReference>
<dbReference type="Gene3D" id="3.20.20.70">
    <property type="entry name" value="Aldolase class I"/>
    <property type="match status" value="1"/>
</dbReference>
<dbReference type="PANTHER" id="PTHR11228">
    <property type="entry name" value="RADICAL SAM DOMAIN PROTEIN"/>
    <property type="match status" value="1"/>
</dbReference>
<organism evidence="4">
    <name type="scientific">uncultured Caudovirales phage</name>
    <dbReference type="NCBI Taxonomy" id="2100421"/>
    <lineage>
        <taxon>Viruses</taxon>
        <taxon>Duplodnaviria</taxon>
        <taxon>Heunggongvirae</taxon>
        <taxon>Uroviricota</taxon>
        <taxon>Caudoviricetes</taxon>
        <taxon>Peduoviridae</taxon>
        <taxon>Maltschvirus</taxon>
        <taxon>Maltschvirus maltsch</taxon>
    </lineage>
</organism>
<accession>A0A6J5SAC2</accession>
<name>A0A6J5SAC2_9CAUD</name>